<dbReference type="PANTHER" id="PTHR34183">
    <property type="entry name" value="ENDOLYTIC PEPTIDOGLYCAN TRANSGLYCOSYLASE RLPA"/>
    <property type="match status" value="1"/>
</dbReference>
<evidence type="ECO:0000256" key="4">
    <source>
        <dbReference type="RuleBase" id="RU003495"/>
    </source>
</evidence>
<dbReference type="Pfam" id="PF03330">
    <property type="entry name" value="DPBB_1"/>
    <property type="match status" value="1"/>
</dbReference>
<dbReference type="Proteomes" id="UP000294881">
    <property type="component" value="Unassembled WGS sequence"/>
</dbReference>
<dbReference type="CDD" id="cd22268">
    <property type="entry name" value="DPBB_RlpA-like"/>
    <property type="match status" value="1"/>
</dbReference>
<dbReference type="Gene3D" id="2.40.40.10">
    <property type="entry name" value="RlpA-like domain"/>
    <property type="match status" value="1"/>
</dbReference>
<comment type="caution">
    <text evidence="6">The sequence shown here is derived from an EMBL/GenBank/DDBJ whole genome shotgun (WGS) entry which is preliminary data.</text>
</comment>
<dbReference type="HAMAP" id="MF_02071">
    <property type="entry name" value="RlpA"/>
    <property type="match status" value="1"/>
</dbReference>
<dbReference type="RefSeq" id="WP_245514141.1">
    <property type="nucleotide sequence ID" value="NZ_JBHUNN010000002.1"/>
</dbReference>
<organism evidence="6 7">
    <name type="scientific">Camelimonas lactis</name>
    <dbReference type="NCBI Taxonomy" id="659006"/>
    <lineage>
        <taxon>Bacteria</taxon>
        <taxon>Pseudomonadati</taxon>
        <taxon>Pseudomonadota</taxon>
        <taxon>Alphaproteobacteria</taxon>
        <taxon>Hyphomicrobiales</taxon>
        <taxon>Chelatococcaceae</taxon>
        <taxon>Camelimonas</taxon>
    </lineage>
</organism>
<evidence type="ECO:0000256" key="1">
    <source>
        <dbReference type="ARBA" id="ARBA00023239"/>
    </source>
</evidence>
<dbReference type="SUPFAM" id="SSF50685">
    <property type="entry name" value="Barwin-like endoglucanases"/>
    <property type="match status" value="1"/>
</dbReference>
<feature type="chain" id="PRO_5021054347" description="Endolytic peptidoglycan transglycosylase RlpA" evidence="3">
    <location>
        <begin position="26"/>
        <end position="138"/>
    </location>
</feature>
<accession>A0A4R2GXT5</accession>
<dbReference type="AlphaFoldDB" id="A0A4R2GXT5"/>
<dbReference type="InterPro" id="IPR036908">
    <property type="entry name" value="RlpA-like_sf"/>
</dbReference>
<keyword evidence="7" id="KW-1185">Reference proteome</keyword>
<dbReference type="NCBIfam" id="TIGR00413">
    <property type="entry name" value="rlpA"/>
    <property type="match status" value="1"/>
</dbReference>
<dbReference type="InterPro" id="IPR012997">
    <property type="entry name" value="RplA"/>
</dbReference>
<evidence type="ECO:0000313" key="7">
    <source>
        <dbReference type="Proteomes" id="UP000294881"/>
    </source>
</evidence>
<reference evidence="6 7" key="1">
    <citation type="submission" date="2019-03" db="EMBL/GenBank/DDBJ databases">
        <title>Genomic Encyclopedia of Type Strains, Phase IV (KMG-IV): sequencing the most valuable type-strain genomes for metagenomic binning, comparative biology and taxonomic classification.</title>
        <authorList>
            <person name="Goeker M."/>
        </authorList>
    </citation>
    <scope>NUCLEOTIDE SEQUENCE [LARGE SCALE GENOMIC DNA]</scope>
    <source>
        <strain evidence="6 7">DSM 22958</strain>
    </source>
</reference>
<proteinExistence type="inferred from homology"/>
<dbReference type="EC" id="4.2.2.-" evidence="3"/>
<sequence length="138" mass="14527" precursor="true">MLSRKKVFAATLVGFAAFTTSAAFADNSSTRQSGQHGVASWYGPGFYGRKTASGERFTGKALTAAHRTLPFGSMVRVTDKRSGRSIVVRINDRGPFKHGRVIDLSAAAARALGMGGVAPVVVTPVVRTAANEAQTSNR</sequence>
<dbReference type="PANTHER" id="PTHR34183:SF8">
    <property type="entry name" value="ENDOLYTIC PEPTIDOGLYCAN TRANSGLYCOSYLASE RLPA-RELATED"/>
    <property type="match status" value="1"/>
</dbReference>
<name>A0A4R2GXT5_9HYPH</name>
<gene>
    <name evidence="3" type="primary">rlpA</name>
    <name evidence="6" type="ORF">EV666_101312</name>
</gene>
<keyword evidence="1 3" id="KW-0456">Lyase</keyword>
<keyword evidence="6" id="KW-0449">Lipoprotein</keyword>
<dbReference type="GO" id="GO:0071555">
    <property type="term" value="P:cell wall organization"/>
    <property type="evidence" value="ECO:0007669"/>
    <property type="project" value="UniProtKB-KW"/>
</dbReference>
<evidence type="ECO:0000256" key="3">
    <source>
        <dbReference type="HAMAP-Rule" id="MF_02071"/>
    </source>
</evidence>
<protein>
    <recommendedName>
        <fullName evidence="3">Endolytic peptidoglycan transglycosylase RlpA</fullName>
        <ecNumber evidence="3">4.2.2.-</ecNumber>
    </recommendedName>
</protein>
<evidence type="ECO:0000256" key="2">
    <source>
        <dbReference type="ARBA" id="ARBA00023316"/>
    </source>
</evidence>
<dbReference type="GO" id="GO:0000270">
    <property type="term" value="P:peptidoglycan metabolic process"/>
    <property type="evidence" value="ECO:0007669"/>
    <property type="project" value="UniProtKB-UniRule"/>
</dbReference>
<dbReference type="InterPro" id="IPR009009">
    <property type="entry name" value="RlpA-like_DPBB"/>
</dbReference>
<comment type="function">
    <text evidence="3">Lytic transglycosylase with a strong preference for naked glycan strands that lack stem peptides.</text>
</comment>
<comment type="similarity">
    <text evidence="3 4">Belongs to the RlpA family.</text>
</comment>
<feature type="domain" description="RlpA-like protein double-psi beta-barrel" evidence="5">
    <location>
        <begin position="36"/>
        <end position="121"/>
    </location>
</feature>
<evidence type="ECO:0000313" key="6">
    <source>
        <dbReference type="EMBL" id="TCO16062.1"/>
    </source>
</evidence>
<feature type="signal peptide" evidence="3">
    <location>
        <begin position="1"/>
        <end position="25"/>
    </location>
</feature>
<dbReference type="GO" id="GO:0008932">
    <property type="term" value="F:lytic endotransglycosylase activity"/>
    <property type="evidence" value="ECO:0007669"/>
    <property type="project" value="UniProtKB-UniRule"/>
</dbReference>
<dbReference type="EMBL" id="SLWL01000001">
    <property type="protein sequence ID" value="TCO16062.1"/>
    <property type="molecule type" value="Genomic_DNA"/>
</dbReference>
<evidence type="ECO:0000259" key="5">
    <source>
        <dbReference type="Pfam" id="PF03330"/>
    </source>
</evidence>
<keyword evidence="2 3" id="KW-0961">Cell wall biogenesis/degradation</keyword>
<dbReference type="InterPro" id="IPR034718">
    <property type="entry name" value="RlpA"/>
</dbReference>
<keyword evidence="3" id="KW-0732">Signal</keyword>